<dbReference type="PANTHER" id="PTHR13140">
    <property type="entry name" value="MYOSIN"/>
    <property type="match status" value="1"/>
</dbReference>
<evidence type="ECO:0000313" key="11">
    <source>
        <dbReference type="RefSeq" id="XP_013401655.1"/>
    </source>
</evidence>
<keyword evidence="3 7" id="KW-0067">ATP-binding</keyword>
<dbReference type="CDD" id="cd01378">
    <property type="entry name" value="MYSc_Myo1"/>
    <property type="match status" value="1"/>
</dbReference>
<dbReference type="SMART" id="SM00242">
    <property type="entry name" value="MYSc"/>
    <property type="match status" value="1"/>
</dbReference>
<dbReference type="InterPro" id="IPR027417">
    <property type="entry name" value="P-loop_NTPase"/>
</dbReference>
<dbReference type="GO" id="GO:0051015">
    <property type="term" value="F:actin filament binding"/>
    <property type="evidence" value="ECO:0007669"/>
    <property type="project" value="TreeGrafter"/>
</dbReference>
<keyword evidence="10" id="KW-1185">Reference proteome</keyword>
<dbReference type="PANTHER" id="PTHR13140:SF713">
    <property type="entry name" value="UNCONVENTIONAL MYOSIN ID"/>
    <property type="match status" value="1"/>
</dbReference>
<dbReference type="InParanoid" id="A0A1S3ITX2"/>
<dbReference type="SUPFAM" id="SSF52540">
    <property type="entry name" value="P-loop containing nucleoside triphosphate hydrolases"/>
    <property type="match status" value="1"/>
</dbReference>
<feature type="region of interest" description="Actin-binding" evidence="7">
    <location>
        <begin position="575"/>
        <end position="597"/>
    </location>
</feature>
<sequence length="1005" mass="115826">MAGIHIHEGPEFGIGDFVLLEEVSLNKFMENLHLRFEKGRFYTYIGEVVVSVNPYRPLNIYGQDYVEQYQGREIYERPPHIFAIADAAYKVMKRKSRDTCIVISGESGAGKTEASKIIMRYIAAITGVSGQKEVNRVKDVLIKSNAILEAFGNAKTNRNDNSSRFGKYMDINFDFKGDPIGGHINNYLLEKSRVVYQQKGERNFHSFYQLLSGAAEEKLAELKLKRDPTLYHYTRQGDSHKVSSINDRNDYRSVQDAMKATGFSYKDAETLWKIVGAVIHLGEVKYHTEDDQVVVENPDQLTTIAKLLAIDRDMLEKALCFRVVAAAGEVMEKGHTAAEAVYARDAFAKAMYDHMFTWIVGRINEAIEVKRDVVQHGRNTVIGVLDIYGFEIFDNNSFEQFCINYCNEKLQQLFIELVLKQEQDEYMREGIEWQHVEYFNNEVICHLVEKPHKGIMAILDEACLNVGKVTDVMFLHAMDQKLSDHKHYTSRRLEPADKTLEHDRDFRVKHYAGDVMYSVIGFIDKNKDMLFQDFKRLLYGSENAMIKSMWPEGAKGVTEVNKRPITAGTNFKNSIIALVENLASKEPHYVRCIKPNEEKSPVLFNETRVRHQVLYLGLLENVRVRRAGFAYRMSYVKFLERYKCISSSTWPTFRRGAEKQGVDIILNERGFGQDVQYGKTKIFIKSPQTVFALEEARAARIPSLVVFLQKYWRGGTARLRAKRMRAIYKIMARFRRYKLRNYILKLVNTFRNVRSMKDYGKSIKWPDPPPVLKGLVSQLQKTHQRWRAYMILKPIPEAERPTYRLKIAAAEVLGRRKEWGFQRKWLGNYLAESSDNSNTLPYVDQLTKLKHADGFSKVLFSMHVKKVNRHNKTADRAIVVTDKYIYKLDQKKKYKPMRHGTPITDVTGLSITPGPDQLCIIHLQGGNDLVVYLVSPKSEERVGELVGVVNRQWQKSQNRNLRVIIDNTLQCMLGDKPRQITVQESNGPSTTFRKNGNGLVLQWVP</sequence>
<dbReference type="FunFam" id="1.20.58.530:FF:000004">
    <property type="entry name" value="Unconventional myosin ID"/>
    <property type="match status" value="1"/>
</dbReference>
<comment type="similarity">
    <text evidence="1 7">Belongs to the TRAFAC class myosin-kinesin ATPase superfamily. Myosin family.</text>
</comment>
<dbReference type="PRINTS" id="PR00193">
    <property type="entry name" value="MYOSINHEAVY"/>
</dbReference>
<dbReference type="Pfam" id="PF06017">
    <property type="entry name" value="Myosin_TH1"/>
    <property type="match status" value="1"/>
</dbReference>
<dbReference type="InterPro" id="IPR001609">
    <property type="entry name" value="Myosin_head_motor_dom-like"/>
</dbReference>
<proteinExistence type="inferred from homology"/>
<dbReference type="GO" id="GO:0016459">
    <property type="term" value="C:myosin complex"/>
    <property type="evidence" value="ECO:0007669"/>
    <property type="project" value="UniProtKB-KW"/>
</dbReference>
<dbReference type="STRING" id="7574.A0A1S3ITX2"/>
<organism evidence="10 11">
    <name type="scientific">Lingula anatina</name>
    <name type="common">Brachiopod</name>
    <name type="synonym">Lingula unguis</name>
    <dbReference type="NCBI Taxonomy" id="7574"/>
    <lineage>
        <taxon>Eukaryota</taxon>
        <taxon>Metazoa</taxon>
        <taxon>Spiralia</taxon>
        <taxon>Lophotrochozoa</taxon>
        <taxon>Brachiopoda</taxon>
        <taxon>Linguliformea</taxon>
        <taxon>Lingulata</taxon>
        <taxon>Lingulida</taxon>
        <taxon>Linguloidea</taxon>
        <taxon>Lingulidae</taxon>
        <taxon>Lingula</taxon>
    </lineage>
</organism>
<dbReference type="Gene3D" id="1.10.10.820">
    <property type="match status" value="1"/>
</dbReference>
<dbReference type="OrthoDB" id="6108017at2759"/>
<evidence type="ECO:0000259" key="9">
    <source>
        <dbReference type="PROSITE" id="PS51757"/>
    </source>
</evidence>
<dbReference type="GO" id="GO:0005737">
    <property type="term" value="C:cytoplasm"/>
    <property type="evidence" value="ECO:0007669"/>
    <property type="project" value="TreeGrafter"/>
</dbReference>
<evidence type="ECO:0000256" key="7">
    <source>
        <dbReference type="PROSITE-ProRule" id="PRU00782"/>
    </source>
</evidence>
<evidence type="ECO:0000256" key="5">
    <source>
        <dbReference type="ARBA" id="ARBA00023175"/>
    </source>
</evidence>
<dbReference type="GO" id="GO:0005886">
    <property type="term" value="C:plasma membrane"/>
    <property type="evidence" value="ECO:0007669"/>
    <property type="project" value="TreeGrafter"/>
</dbReference>
<dbReference type="InterPro" id="IPR010926">
    <property type="entry name" value="Myosin_TH1"/>
</dbReference>
<evidence type="ECO:0000313" key="10">
    <source>
        <dbReference type="Proteomes" id="UP000085678"/>
    </source>
</evidence>
<reference evidence="11" key="1">
    <citation type="submission" date="2025-08" db="UniProtKB">
        <authorList>
            <consortium name="RefSeq"/>
        </authorList>
    </citation>
    <scope>IDENTIFICATION</scope>
    <source>
        <tissue evidence="11">Gonads</tissue>
    </source>
</reference>
<dbReference type="PROSITE" id="PS51456">
    <property type="entry name" value="MYOSIN_MOTOR"/>
    <property type="match status" value="1"/>
</dbReference>
<dbReference type="GO" id="GO:0000146">
    <property type="term" value="F:microfilament motor activity"/>
    <property type="evidence" value="ECO:0007669"/>
    <property type="project" value="TreeGrafter"/>
</dbReference>
<dbReference type="FunFam" id="1.10.10.820:FF:000001">
    <property type="entry name" value="Myosin heavy chain"/>
    <property type="match status" value="1"/>
</dbReference>
<dbReference type="PROSITE" id="PS51757">
    <property type="entry name" value="TH1"/>
    <property type="match status" value="1"/>
</dbReference>
<dbReference type="GO" id="GO:0005902">
    <property type="term" value="C:microvillus"/>
    <property type="evidence" value="ECO:0007669"/>
    <property type="project" value="TreeGrafter"/>
</dbReference>
<dbReference type="Gene3D" id="1.20.120.720">
    <property type="entry name" value="Myosin VI head, motor domain, U50 subdomain"/>
    <property type="match status" value="1"/>
</dbReference>
<dbReference type="InterPro" id="IPR036961">
    <property type="entry name" value="Kinesin_motor_dom_sf"/>
</dbReference>
<dbReference type="InterPro" id="IPR036072">
    <property type="entry name" value="MYSc_Myo1"/>
</dbReference>
<keyword evidence="4 7" id="KW-0518">Myosin</keyword>
<dbReference type="Pfam" id="PF00063">
    <property type="entry name" value="Myosin_head"/>
    <property type="match status" value="1"/>
</dbReference>
<keyword evidence="6 7" id="KW-0009">Actin-binding</keyword>
<dbReference type="Proteomes" id="UP000085678">
    <property type="component" value="Unplaced"/>
</dbReference>
<dbReference type="GO" id="GO:0005524">
    <property type="term" value="F:ATP binding"/>
    <property type="evidence" value="ECO:0007669"/>
    <property type="project" value="UniProtKB-UniRule"/>
</dbReference>
<name>A0A1S3ITX2_LINAN</name>
<gene>
    <name evidence="11" type="primary">LOC106167411</name>
</gene>
<feature type="domain" description="Myosin motor" evidence="8">
    <location>
        <begin position="12"/>
        <end position="698"/>
    </location>
</feature>
<dbReference type="PROSITE" id="PS50096">
    <property type="entry name" value="IQ"/>
    <property type="match status" value="2"/>
</dbReference>
<dbReference type="Gene3D" id="1.20.5.4820">
    <property type="match status" value="1"/>
</dbReference>
<feature type="binding site" evidence="7">
    <location>
        <begin position="105"/>
        <end position="112"/>
    </location>
    <ligand>
        <name>ATP</name>
        <dbReference type="ChEBI" id="CHEBI:30616"/>
    </ligand>
</feature>
<feature type="domain" description="TH1" evidence="9">
    <location>
        <begin position="814"/>
        <end position="1005"/>
    </location>
</feature>
<keyword evidence="2 7" id="KW-0547">Nucleotide-binding</keyword>
<evidence type="ECO:0000259" key="8">
    <source>
        <dbReference type="PROSITE" id="PS51456"/>
    </source>
</evidence>
<protein>
    <submittedName>
        <fullName evidence="11">Unconventional myosin-Id</fullName>
    </submittedName>
</protein>
<evidence type="ECO:0000256" key="4">
    <source>
        <dbReference type="ARBA" id="ARBA00023123"/>
    </source>
</evidence>
<keyword evidence="5 7" id="KW-0505">Motor protein</keyword>
<dbReference type="GO" id="GO:0007015">
    <property type="term" value="P:actin filament organization"/>
    <property type="evidence" value="ECO:0007669"/>
    <property type="project" value="TreeGrafter"/>
</dbReference>
<dbReference type="AlphaFoldDB" id="A0A1S3ITX2"/>
<evidence type="ECO:0000256" key="6">
    <source>
        <dbReference type="ARBA" id="ARBA00023203"/>
    </source>
</evidence>
<dbReference type="RefSeq" id="XP_013401655.1">
    <property type="nucleotide sequence ID" value="XM_013546201.1"/>
</dbReference>
<accession>A0A1S3ITX2</accession>
<dbReference type="GeneID" id="106167411"/>
<dbReference type="Gene3D" id="1.20.58.530">
    <property type="match status" value="1"/>
</dbReference>
<dbReference type="GO" id="GO:0006897">
    <property type="term" value="P:endocytosis"/>
    <property type="evidence" value="ECO:0007669"/>
    <property type="project" value="TreeGrafter"/>
</dbReference>
<dbReference type="GO" id="GO:0030048">
    <property type="term" value="P:actin filament-based movement"/>
    <property type="evidence" value="ECO:0007669"/>
    <property type="project" value="TreeGrafter"/>
</dbReference>
<dbReference type="KEGG" id="lak:106167411"/>
<evidence type="ECO:0000256" key="3">
    <source>
        <dbReference type="ARBA" id="ARBA00022840"/>
    </source>
</evidence>
<evidence type="ECO:0000256" key="1">
    <source>
        <dbReference type="ARBA" id="ARBA00008314"/>
    </source>
</evidence>
<dbReference type="FunCoup" id="A0A1S3ITX2">
    <property type="interactions" value="820"/>
</dbReference>
<evidence type="ECO:0000256" key="2">
    <source>
        <dbReference type="ARBA" id="ARBA00022741"/>
    </source>
</evidence>
<dbReference type="Gene3D" id="3.40.850.10">
    <property type="entry name" value="Kinesin motor domain"/>
    <property type="match status" value="1"/>
</dbReference>